<dbReference type="Gene3D" id="3.50.50.60">
    <property type="entry name" value="FAD/NAD(P)-binding domain"/>
    <property type="match status" value="1"/>
</dbReference>
<dbReference type="AlphaFoldDB" id="X0KXY3"/>
<dbReference type="Gene3D" id="3.30.560.10">
    <property type="entry name" value="Glucose Oxidase, domain 3"/>
    <property type="match status" value="1"/>
</dbReference>
<dbReference type="InterPro" id="IPR007867">
    <property type="entry name" value="GMC_OxRtase_C"/>
</dbReference>
<feature type="domain" description="Glucose-methanol-choline oxidoreductase N-terminal" evidence="5">
    <location>
        <begin position="45"/>
        <end position="59"/>
    </location>
</feature>
<accession>X0KXY3</accession>
<comment type="similarity">
    <text evidence="2">Belongs to the GMC oxidoreductase family.</text>
</comment>
<gene>
    <name evidence="6" type="ORF">FOTG_18015</name>
</gene>
<sequence length="348" mass="37651">MSPIQQIILDETADGVVASGVVYTDYSSGQTLNATAKKEVIMSAGALKTPQLLMLSGIGPADILKKAGVQQYVVSENVGKNLQDHIYFSVVAESNATISYSSLYHNYSKLQQASQEYQESEGPLAAPIGLAFGFEKVSPEQLASIGAKTIAAQNRSGQAHIEYLYETTYFPNVPSPYYSSKEYNTSYVSFTAAILAPISRGTVSIKSNSLADPPQINPQYFSSPEDQALAIYSFKNLRKVLAEFAKYNFTIGPHSGEVAPGPEVQSDDDILNYIRETSIPVWHASGTCAMLPREKGGVVDEKLKVYGVKGLRVVDASVFPIIPDTHTMGTVYMLAEKATALIEAEYGS</sequence>
<comment type="cofactor">
    <cofactor evidence="1">
        <name>FAD</name>
        <dbReference type="ChEBI" id="CHEBI:57692"/>
    </cofactor>
</comment>
<evidence type="ECO:0000256" key="2">
    <source>
        <dbReference type="ARBA" id="ARBA00010790"/>
    </source>
</evidence>
<dbReference type="HOGENOM" id="CLU_763004_0_0_1"/>
<reference evidence="6" key="1">
    <citation type="submission" date="2011-11" db="EMBL/GenBank/DDBJ databases">
        <title>The Genome Sequence of Fusarium oxysporum Cotton.</title>
        <authorList>
            <consortium name="The Broad Institute Genome Sequencing Platform"/>
            <person name="Ma L.-J."/>
            <person name="Gale L.R."/>
            <person name="Schwartz D.C."/>
            <person name="Zhou S."/>
            <person name="Corby-Kistler H."/>
            <person name="Young S.K."/>
            <person name="Zeng Q."/>
            <person name="Gargeya S."/>
            <person name="Fitzgerald M."/>
            <person name="Haas B."/>
            <person name="Abouelleil A."/>
            <person name="Alvarado L."/>
            <person name="Arachchi H.M."/>
            <person name="Berlin A."/>
            <person name="Brown A."/>
            <person name="Chapman S.B."/>
            <person name="Chen Z."/>
            <person name="Dunbar C."/>
            <person name="Freedman E."/>
            <person name="Gearin G."/>
            <person name="Goldberg J."/>
            <person name="Griggs A."/>
            <person name="Gujja S."/>
            <person name="Heiman D."/>
            <person name="Howarth C."/>
            <person name="Larson L."/>
            <person name="Lui A."/>
            <person name="MacDonald P.J.P."/>
            <person name="Montmayeur A."/>
            <person name="Murphy C."/>
            <person name="Neiman D."/>
            <person name="Pearson M."/>
            <person name="Priest M."/>
            <person name="Roberts A."/>
            <person name="Saif S."/>
            <person name="Shea T."/>
            <person name="Shenoy N."/>
            <person name="Sisk P."/>
            <person name="Stolte C."/>
            <person name="Sykes S."/>
            <person name="Wortman J."/>
            <person name="Nusbaum C."/>
            <person name="Birren B."/>
        </authorList>
    </citation>
    <scope>NUCLEOTIDE SEQUENCE [LARGE SCALE GENOMIC DNA]</scope>
    <source>
        <strain evidence="6">25433</strain>
    </source>
</reference>
<reference evidence="6" key="2">
    <citation type="submission" date="2012-05" db="EMBL/GenBank/DDBJ databases">
        <title>The Genome Annotation of Fusarium oxysporum Cotton.</title>
        <authorList>
            <consortium name="The Broad Institute Genomics Platform"/>
            <person name="Ma L.-J."/>
            <person name="Corby-Kistler H."/>
            <person name="Broz K."/>
            <person name="Gale L.R."/>
            <person name="Jonkers W."/>
            <person name="O'Donnell K."/>
            <person name="Ploetz R."/>
            <person name="Steinberg C."/>
            <person name="Schwartz D.C."/>
            <person name="VanEtten H."/>
            <person name="Zhou S."/>
            <person name="Young S.K."/>
            <person name="Zeng Q."/>
            <person name="Gargeya S."/>
            <person name="Fitzgerald M."/>
            <person name="Abouelleil A."/>
            <person name="Alvarado L."/>
            <person name="Chapman S.B."/>
            <person name="Gainer-Dewar J."/>
            <person name="Goldberg J."/>
            <person name="Griggs A."/>
            <person name="Gujja S."/>
            <person name="Hansen M."/>
            <person name="Howarth C."/>
            <person name="Imamovic A."/>
            <person name="Ireland A."/>
            <person name="Larimer J."/>
            <person name="McCowan C."/>
            <person name="Murphy C."/>
            <person name="Pearson M."/>
            <person name="Poon T.W."/>
            <person name="Priest M."/>
            <person name="Roberts A."/>
            <person name="Saif S."/>
            <person name="Shea T."/>
            <person name="Sykes S."/>
            <person name="Wortman J."/>
            <person name="Nusbaum C."/>
            <person name="Birren B."/>
        </authorList>
    </citation>
    <scope>NUCLEOTIDE SEQUENCE</scope>
    <source>
        <strain evidence="6">25433</strain>
    </source>
</reference>
<dbReference type="SUPFAM" id="SSF54373">
    <property type="entry name" value="FAD-linked reductases, C-terminal domain"/>
    <property type="match status" value="1"/>
</dbReference>
<dbReference type="SUPFAM" id="SSF51905">
    <property type="entry name" value="FAD/NAD(P)-binding domain"/>
    <property type="match status" value="1"/>
</dbReference>
<dbReference type="Pfam" id="PF05199">
    <property type="entry name" value="GMC_oxred_C"/>
    <property type="match status" value="1"/>
</dbReference>
<dbReference type="EMBL" id="JH658138">
    <property type="protein sequence ID" value="EXM13536.1"/>
    <property type="molecule type" value="Genomic_DNA"/>
</dbReference>
<dbReference type="PANTHER" id="PTHR11552">
    <property type="entry name" value="GLUCOSE-METHANOL-CHOLINE GMC OXIDOREDUCTASE"/>
    <property type="match status" value="1"/>
</dbReference>
<dbReference type="InterPro" id="IPR012132">
    <property type="entry name" value="GMC_OxRdtase"/>
</dbReference>
<name>X0KXY3_FUSOX</name>
<dbReference type="GO" id="GO:0016614">
    <property type="term" value="F:oxidoreductase activity, acting on CH-OH group of donors"/>
    <property type="evidence" value="ECO:0007669"/>
    <property type="project" value="InterPro"/>
</dbReference>
<dbReference type="PANTHER" id="PTHR11552:SF147">
    <property type="entry name" value="CHOLINE DEHYDROGENASE, MITOCHONDRIAL"/>
    <property type="match status" value="1"/>
</dbReference>
<dbReference type="InterPro" id="IPR000172">
    <property type="entry name" value="GMC_OxRdtase_N"/>
</dbReference>
<proteinExistence type="inferred from homology"/>
<keyword evidence="4" id="KW-0274">FAD</keyword>
<dbReference type="Pfam" id="PF00732">
    <property type="entry name" value="GMC_oxred_N"/>
    <property type="match status" value="1"/>
</dbReference>
<evidence type="ECO:0000259" key="5">
    <source>
        <dbReference type="PROSITE" id="PS00624"/>
    </source>
</evidence>
<evidence type="ECO:0000313" key="6">
    <source>
        <dbReference type="EMBL" id="EXM13536.1"/>
    </source>
</evidence>
<dbReference type="InterPro" id="IPR036188">
    <property type="entry name" value="FAD/NAD-bd_sf"/>
</dbReference>
<protein>
    <recommendedName>
        <fullName evidence="5">Glucose-methanol-choline oxidoreductase N-terminal domain-containing protein</fullName>
    </recommendedName>
</protein>
<dbReference type="PROSITE" id="PS00624">
    <property type="entry name" value="GMC_OXRED_2"/>
    <property type="match status" value="1"/>
</dbReference>
<evidence type="ECO:0000256" key="1">
    <source>
        <dbReference type="ARBA" id="ARBA00001974"/>
    </source>
</evidence>
<dbReference type="GO" id="GO:0050660">
    <property type="term" value="F:flavin adenine dinucleotide binding"/>
    <property type="evidence" value="ECO:0007669"/>
    <property type="project" value="InterPro"/>
</dbReference>
<organism evidence="6">
    <name type="scientific">Fusarium oxysporum f. sp. vasinfectum 25433</name>
    <dbReference type="NCBI Taxonomy" id="1089449"/>
    <lineage>
        <taxon>Eukaryota</taxon>
        <taxon>Fungi</taxon>
        <taxon>Dikarya</taxon>
        <taxon>Ascomycota</taxon>
        <taxon>Pezizomycotina</taxon>
        <taxon>Sordariomycetes</taxon>
        <taxon>Hypocreomycetidae</taxon>
        <taxon>Hypocreales</taxon>
        <taxon>Nectriaceae</taxon>
        <taxon>Fusarium</taxon>
        <taxon>Fusarium oxysporum species complex</taxon>
    </lineage>
</organism>
<evidence type="ECO:0000256" key="3">
    <source>
        <dbReference type="ARBA" id="ARBA00022630"/>
    </source>
</evidence>
<dbReference type="Proteomes" id="UP000030701">
    <property type="component" value="Unassembled WGS sequence"/>
</dbReference>
<evidence type="ECO:0000256" key="4">
    <source>
        <dbReference type="ARBA" id="ARBA00022827"/>
    </source>
</evidence>
<keyword evidence="3" id="KW-0285">Flavoprotein</keyword>